<keyword evidence="3" id="KW-1133">Transmembrane helix</keyword>
<keyword evidence="1" id="KW-0378">Hydrolase</keyword>
<reference evidence="6" key="1">
    <citation type="journal article" date="2019" name="Int. J. Syst. Evol. Microbiol.">
        <title>The Global Catalogue of Microorganisms (GCM) 10K type strain sequencing project: providing services to taxonomists for standard genome sequencing and annotation.</title>
        <authorList>
            <consortium name="The Broad Institute Genomics Platform"/>
            <consortium name="The Broad Institute Genome Sequencing Center for Infectious Disease"/>
            <person name="Wu L."/>
            <person name="Ma J."/>
        </authorList>
    </citation>
    <scope>NUCLEOTIDE SEQUENCE [LARGE SCALE GENOMIC DNA]</scope>
    <source>
        <strain evidence="6">CCUG 62945</strain>
    </source>
</reference>
<evidence type="ECO:0000313" key="5">
    <source>
        <dbReference type="EMBL" id="MFC7421366.1"/>
    </source>
</evidence>
<feature type="transmembrane region" description="Helical" evidence="3">
    <location>
        <begin position="139"/>
        <end position="157"/>
    </location>
</feature>
<evidence type="ECO:0000259" key="4">
    <source>
        <dbReference type="PROSITE" id="PS50056"/>
    </source>
</evidence>
<sequence>MSSDLNTQTKEQRPWRLALLWLMLLGPGFFIFYGAANHYTASLPAADIGNIVMAWERHIPLWPWTIVPYWSIDLLYGISLFICTSRAELNSHAKRLLATSLLSCLFFVLFPLRFSFERPELDGAFGQLFTLLMGFDKPFNQAPSLHIGLLTVLWLRYHAHVPTRWQPLLHLWFALIGLSVLTTWQHHFWDVPSGFLLGFIVCYLLPTPGVSLFSALGKPRQNTPKLALRYFAGALLLSLSITYLQGWAWLLLWPVTSLLILCAAYLGLGPQVMQKDCGQRRFAAQVLLLPYSFVTQRVHRYLLKSLPGAEEISQGVWLGPISAATDPRFKSVLDLAAEYDRQAPATVIYHSCPLLDLQLPDQQTLQHCVRTLQGLPQPVLVHCALGLTRSAAVVLAWLVVSQQAKDMNEAREILLRKRSHFILSEAQLNQLALLCDGIK</sequence>
<keyword evidence="3" id="KW-0472">Membrane</keyword>
<feature type="transmembrane region" description="Helical" evidence="3">
    <location>
        <begin position="195"/>
        <end position="215"/>
    </location>
</feature>
<comment type="caution">
    <text evidence="5">The sequence shown here is derived from an EMBL/GenBank/DDBJ whole genome shotgun (WGS) entry which is preliminary data.</text>
</comment>
<evidence type="ECO:0000256" key="3">
    <source>
        <dbReference type="SAM" id="Phobius"/>
    </source>
</evidence>
<feature type="transmembrane region" description="Helical" evidence="3">
    <location>
        <begin position="169"/>
        <end position="189"/>
    </location>
</feature>
<feature type="transmembrane region" description="Helical" evidence="3">
    <location>
        <begin position="20"/>
        <end position="41"/>
    </location>
</feature>
<dbReference type="Gene3D" id="3.90.190.10">
    <property type="entry name" value="Protein tyrosine phosphatase superfamily"/>
    <property type="match status" value="1"/>
</dbReference>
<proteinExistence type="predicted"/>
<dbReference type="PANTHER" id="PTHR47216">
    <property type="match status" value="1"/>
</dbReference>
<accession>A0ABW2R0B5</accession>
<feature type="transmembrane region" description="Helical" evidence="3">
    <location>
        <begin position="96"/>
        <end position="116"/>
    </location>
</feature>
<feature type="transmembrane region" description="Helical" evidence="3">
    <location>
        <begin position="250"/>
        <end position="270"/>
    </location>
</feature>
<dbReference type="CDD" id="cd03386">
    <property type="entry name" value="PAP2_Aur1_like"/>
    <property type="match status" value="1"/>
</dbReference>
<dbReference type="PANTHER" id="PTHR47216:SF4">
    <property type="entry name" value="OS01G0859400 PROTEIN"/>
    <property type="match status" value="1"/>
</dbReference>
<dbReference type="InterPro" id="IPR020422">
    <property type="entry name" value="TYR_PHOSPHATASE_DUAL_dom"/>
</dbReference>
<dbReference type="InterPro" id="IPR000387">
    <property type="entry name" value="Tyr_Pase_dom"/>
</dbReference>
<evidence type="ECO:0000256" key="1">
    <source>
        <dbReference type="ARBA" id="ARBA00022801"/>
    </source>
</evidence>
<organism evidence="5 6">
    <name type="scientific">Iodobacter arcticus</name>
    <dbReference type="NCBI Taxonomy" id="590593"/>
    <lineage>
        <taxon>Bacteria</taxon>
        <taxon>Pseudomonadati</taxon>
        <taxon>Pseudomonadota</taxon>
        <taxon>Betaproteobacteria</taxon>
        <taxon>Neisseriales</taxon>
        <taxon>Chitinibacteraceae</taxon>
        <taxon>Iodobacter</taxon>
    </lineage>
</organism>
<feature type="transmembrane region" description="Helical" evidence="3">
    <location>
        <begin position="61"/>
        <end position="84"/>
    </location>
</feature>
<evidence type="ECO:0000256" key="2">
    <source>
        <dbReference type="ARBA" id="ARBA00022912"/>
    </source>
</evidence>
<dbReference type="Pfam" id="PF00782">
    <property type="entry name" value="DSPc"/>
    <property type="match status" value="1"/>
</dbReference>
<dbReference type="InterPro" id="IPR029021">
    <property type="entry name" value="Prot-tyrosine_phosphatase-like"/>
</dbReference>
<dbReference type="Proteomes" id="UP001596473">
    <property type="component" value="Unassembled WGS sequence"/>
</dbReference>
<keyword evidence="3" id="KW-0812">Transmembrane</keyword>
<dbReference type="PROSITE" id="PS50056">
    <property type="entry name" value="TYR_PHOSPHATASE_2"/>
    <property type="match status" value="1"/>
</dbReference>
<feature type="transmembrane region" description="Helical" evidence="3">
    <location>
        <begin position="227"/>
        <end position="244"/>
    </location>
</feature>
<dbReference type="RefSeq" id="WP_380188924.1">
    <property type="nucleotide sequence ID" value="NZ_JBHTBQ010000033.1"/>
</dbReference>
<dbReference type="SUPFAM" id="SSF52799">
    <property type="entry name" value="(Phosphotyrosine protein) phosphatases II"/>
    <property type="match status" value="1"/>
</dbReference>
<protein>
    <submittedName>
        <fullName evidence="5">Phosphatase PAP2/dual specificity phosphatase family protein</fullName>
    </submittedName>
</protein>
<dbReference type="EMBL" id="JBHTBQ010000033">
    <property type="protein sequence ID" value="MFC7421366.1"/>
    <property type="molecule type" value="Genomic_DNA"/>
</dbReference>
<dbReference type="SMART" id="SM00195">
    <property type="entry name" value="DSPc"/>
    <property type="match status" value="1"/>
</dbReference>
<gene>
    <name evidence="5" type="ORF">ACFQNF_15990</name>
</gene>
<dbReference type="PROSITE" id="PS00383">
    <property type="entry name" value="TYR_PHOSPHATASE_1"/>
    <property type="match status" value="1"/>
</dbReference>
<keyword evidence="6" id="KW-1185">Reference proteome</keyword>
<dbReference type="InterPro" id="IPR000340">
    <property type="entry name" value="Dual-sp_phosphatase_cat-dom"/>
</dbReference>
<keyword evidence="2" id="KW-0904">Protein phosphatase</keyword>
<name>A0ABW2R0B5_9NEIS</name>
<feature type="domain" description="Tyrosine specific protein phosphatases" evidence="4">
    <location>
        <begin position="363"/>
        <end position="429"/>
    </location>
</feature>
<evidence type="ECO:0000313" key="6">
    <source>
        <dbReference type="Proteomes" id="UP001596473"/>
    </source>
</evidence>
<dbReference type="InterPro" id="IPR016130">
    <property type="entry name" value="Tyr_Pase_AS"/>
</dbReference>